<proteinExistence type="predicted"/>
<sequence>MTELSFMPSPSLSLSLLSSHCHSPPCLIA</sequence>
<reference evidence="1" key="2">
    <citation type="journal article" date="2015" name="Fish Shellfish Immunol.">
        <title>Early steps in the European eel (Anguilla anguilla)-Vibrio vulnificus interaction in the gills: Role of the RtxA13 toxin.</title>
        <authorList>
            <person name="Callol A."/>
            <person name="Pajuelo D."/>
            <person name="Ebbesson L."/>
            <person name="Teles M."/>
            <person name="MacKenzie S."/>
            <person name="Amaro C."/>
        </authorList>
    </citation>
    <scope>NUCLEOTIDE SEQUENCE</scope>
</reference>
<organism evidence="1">
    <name type="scientific">Anguilla anguilla</name>
    <name type="common">European freshwater eel</name>
    <name type="synonym">Muraena anguilla</name>
    <dbReference type="NCBI Taxonomy" id="7936"/>
    <lineage>
        <taxon>Eukaryota</taxon>
        <taxon>Metazoa</taxon>
        <taxon>Chordata</taxon>
        <taxon>Craniata</taxon>
        <taxon>Vertebrata</taxon>
        <taxon>Euteleostomi</taxon>
        <taxon>Actinopterygii</taxon>
        <taxon>Neopterygii</taxon>
        <taxon>Teleostei</taxon>
        <taxon>Anguilliformes</taxon>
        <taxon>Anguillidae</taxon>
        <taxon>Anguilla</taxon>
    </lineage>
</organism>
<evidence type="ECO:0000313" key="1">
    <source>
        <dbReference type="EMBL" id="JAH23456.1"/>
    </source>
</evidence>
<accession>A0A0E9R2R8</accession>
<protein>
    <submittedName>
        <fullName evidence="1">Uncharacterized protein</fullName>
    </submittedName>
</protein>
<dbReference type="EMBL" id="GBXM01085121">
    <property type="protein sequence ID" value="JAH23456.1"/>
    <property type="molecule type" value="Transcribed_RNA"/>
</dbReference>
<reference evidence="1" key="1">
    <citation type="submission" date="2014-11" db="EMBL/GenBank/DDBJ databases">
        <authorList>
            <person name="Amaro Gonzalez C."/>
        </authorList>
    </citation>
    <scope>NUCLEOTIDE SEQUENCE</scope>
</reference>
<name>A0A0E9R2R8_ANGAN</name>
<dbReference type="AlphaFoldDB" id="A0A0E9R2R8"/>